<dbReference type="PANTHER" id="PTHR10443">
    <property type="entry name" value="MICROSOMAL DIPEPTIDASE"/>
    <property type="match status" value="1"/>
</dbReference>
<dbReference type="InterPro" id="IPR008257">
    <property type="entry name" value="Pept_M19"/>
</dbReference>
<dbReference type="PROSITE" id="PS51365">
    <property type="entry name" value="RENAL_DIPEPTIDASE_2"/>
    <property type="match status" value="1"/>
</dbReference>
<evidence type="ECO:0000313" key="1">
    <source>
        <dbReference type="EMBL" id="MFD2616814.1"/>
    </source>
</evidence>
<organism evidence="1 2">
    <name type="scientific">Terrilactibacillus laevilacticus</name>
    <dbReference type="NCBI Taxonomy" id="1380157"/>
    <lineage>
        <taxon>Bacteria</taxon>
        <taxon>Bacillati</taxon>
        <taxon>Bacillota</taxon>
        <taxon>Bacilli</taxon>
        <taxon>Bacillales</taxon>
        <taxon>Bacillaceae</taxon>
        <taxon>Terrilactibacillus</taxon>
    </lineage>
</organism>
<dbReference type="Gene3D" id="3.20.20.140">
    <property type="entry name" value="Metal-dependent hydrolases"/>
    <property type="match status" value="1"/>
</dbReference>
<dbReference type="Pfam" id="PF01244">
    <property type="entry name" value="Peptidase_M19"/>
    <property type="match status" value="1"/>
</dbReference>
<dbReference type="SUPFAM" id="SSF51556">
    <property type="entry name" value="Metallo-dependent hydrolases"/>
    <property type="match status" value="1"/>
</dbReference>
<name>A0ABW5PPL8_9BACI</name>
<reference evidence="2" key="1">
    <citation type="journal article" date="2019" name="Int. J. Syst. Evol. Microbiol.">
        <title>The Global Catalogue of Microorganisms (GCM) 10K type strain sequencing project: providing services to taxonomists for standard genome sequencing and annotation.</title>
        <authorList>
            <consortium name="The Broad Institute Genomics Platform"/>
            <consortium name="The Broad Institute Genome Sequencing Center for Infectious Disease"/>
            <person name="Wu L."/>
            <person name="Ma J."/>
        </authorList>
    </citation>
    <scope>NUCLEOTIDE SEQUENCE [LARGE SCALE GENOMIC DNA]</scope>
    <source>
        <strain evidence="2">TISTR 2241</strain>
    </source>
</reference>
<gene>
    <name evidence="1" type="ORF">ACFSTF_05765</name>
</gene>
<dbReference type="CDD" id="cd01301">
    <property type="entry name" value="rDP_like"/>
    <property type="match status" value="1"/>
</dbReference>
<dbReference type="RefSeq" id="WP_141189341.1">
    <property type="nucleotide sequence ID" value="NZ_JBHUMR010000008.1"/>
</dbReference>
<evidence type="ECO:0000313" key="2">
    <source>
        <dbReference type="Proteomes" id="UP001597458"/>
    </source>
</evidence>
<keyword evidence="2" id="KW-1185">Reference proteome</keyword>
<sequence>MLPIFDGHCDVLFRLDDDSNLSFNKENGLHSSAPLLRKGGAKVQCFALYIGESIPEESKYSNVLHMVDTFFNQVIEPNQDMVLVRTKQEIDELQDHQIGAMLTLEGCDAIGHDLIKLRTLYRLGVRSVGLTWNHANSCADGALEPRGGGLTRFGFEVVRENNSHKVMTDVSHLSERSFWDVIEAAKYPIASHSNVKRLCDHPRNLTDEQITALFTNDGFIGVTFVPKFLTTQAKASISDILRHIEYLCELGGVSHIGFGSDFDGIDETPKDMKNYGDYPKLVGALLKRYSEEQVKGFLFKNFYDCLPG</sequence>
<accession>A0ABW5PPL8</accession>
<dbReference type="EMBL" id="JBHUMR010000008">
    <property type="protein sequence ID" value="MFD2616814.1"/>
    <property type="molecule type" value="Genomic_DNA"/>
</dbReference>
<comment type="caution">
    <text evidence="1">The sequence shown here is derived from an EMBL/GenBank/DDBJ whole genome shotgun (WGS) entry which is preliminary data.</text>
</comment>
<proteinExistence type="predicted"/>
<protein>
    <submittedName>
        <fullName evidence="1">Dipeptidase</fullName>
    </submittedName>
</protein>
<dbReference type="InterPro" id="IPR032466">
    <property type="entry name" value="Metal_Hydrolase"/>
</dbReference>
<dbReference type="Proteomes" id="UP001597458">
    <property type="component" value="Unassembled WGS sequence"/>
</dbReference>
<dbReference type="PANTHER" id="PTHR10443:SF12">
    <property type="entry name" value="DIPEPTIDASE"/>
    <property type="match status" value="1"/>
</dbReference>